<feature type="transmembrane region" description="Helical" evidence="5">
    <location>
        <begin position="288"/>
        <end position="310"/>
    </location>
</feature>
<dbReference type="Proteomes" id="UP000014634">
    <property type="component" value="Unassembled WGS sequence"/>
</dbReference>
<dbReference type="InterPro" id="IPR003660">
    <property type="entry name" value="HAMP_dom"/>
</dbReference>
<evidence type="ECO:0000313" key="9">
    <source>
        <dbReference type="Proteomes" id="UP000014634"/>
    </source>
</evidence>
<feature type="coiled-coil region" evidence="4">
    <location>
        <begin position="441"/>
        <end position="468"/>
    </location>
</feature>
<dbReference type="SMART" id="SM00304">
    <property type="entry name" value="HAMP"/>
    <property type="match status" value="1"/>
</dbReference>
<feature type="domain" description="Methyl-accepting transducer" evidence="6">
    <location>
        <begin position="405"/>
        <end position="634"/>
    </location>
</feature>
<dbReference type="EMBL" id="ATFE01000013">
    <property type="protein sequence ID" value="EPF28280.1"/>
    <property type="molecule type" value="Genomic_DNA"/>
</dbReference>
<dbReference type="PANTHER" id="PTHR32089">
    <property type="entry name" value="METHYL-ACCEPTING CHEMOTAXIS PROTEIN MCPB"/>
    <property type="match status" value="1"/>
</dbReference>
<name>A0AA87NPC6_TREMD</name>
<sequence>MKIRTSVNLFLVTTLVIAVCGALAFSVMQARAYIENNFYKTVPFMLDASSSELQTNLTVGLALSQDLAEEPYLIDWFEAYEKDEKTGTHVIDKMLKLSKDEQFSTCFAASKLTGGYYVVDNNKQIKKDVLTEADDSWFFTMLKNPQTLFCSVDYNRTLNEINFWFDIKIFNSAGEAIGFAGMAVDLQKAVAKINKSLPSPQSWIGVIDNTDTISLCSNVDFTNKKINTVTGTLSDLTGYSNLQYYDDDLLGRVIIVKKQLSDLPYYTIMAVPVKDFIPPILSILGYSLLWTAVLLILMIIINQFMLSYLFGRFIKLHTIFDKVAEGDFTVQAAVHSDELGSIALSMNNAIEKIRASFSVITDTAKNMQSVSQTLSTRMLDSAAALNQITGNIENVKDRVMVQHTEVNETAAKIDAITQTMSSLDFHIDNQAKSISGSSLSIEEIIKNIQTLQERAEKNLQSIKTLEKTTHTGKETVAMVVEVTKVVTEQSEGLLDAITVIQNTASQTNLLAMNAAIEAAHAGEAGKGFAVVADEIRKLAEESGAQGTSITKVLEELKHKIESLNGAGPLVAEQFEKISAMMDFIYRQEDGMIRTMKEQMQGGEEVLNVINGMNTITSKVKTDSNEILSEATDISAGIRKLANLSEVITQSMAEMATGIAEVNNAMKEVNTIAINNQKNAASVTGEIGKFKV</sequence>
<comment type="similarity">
    <text evidence="2">Belongs to the methyl-accepting chemotaxis (MCP) protein family.</text>
</comment>
<keyword evidence="5" id="KW-1133">Transmembrane helix</keyword>
<dbReference type="CDD" id="cd06225">
    <property type="entry name" value="HAMP"/>
    <property type="match status" value="1"/>
</dbReference>
<proteinExistence type="inferred from homology"/>
<dbReference type="Gene3D" id="1.10.287.950">
    <property type="entry name" value="Methyl-accepting chemotaxis protein"/>
    <property type="match status" value="1"/>
</dbReference>
<keyword evidence="5" id="KW-0472">Membrane</keyword>
<dbReference type="GO" id="GO:0016020">
    <property type="term" value="C:membrane"/>
    <property type="evidence" value="ECO:0007669"/>
    <property type="project" value="InterPro"/>
</dbReference>
<gene>
    <name evidence="8" type="ORF">HMPREF9195_01972</name>
</gene>
<dbReference type="Pfam" id="PF00015">
    <property type="entry name" value="MCPsignal"/>
    <property type="match status" value="1"/>
</dbReference>
<dbReference type="RefSeq" id="WP_016523904.1">
    <property type="nucleotide sequence ID" value="NZ_KE332517.1"/>
</dbReference>
<dbReference type="PROSITE" id="PS50111">
    <property type="entry name" value="CHEMOTAXIS_TRANSDUC_2"/>
    <property type="match status" value="1"/>
</dbReference>
<reference evidence="8 9" key="1">
    <citation type="submission" date="2013-04" db="EMBL/GenBank/DDBJ databases">
        <title>The Genome Sequence of Treponema medium ATCC 700293.</title>
        <authorList>
            <consortium name="The Broad Institute Genomics Platform"/>
            <person name="Earl A."/>
            <person name="Ward D."/>
            <person name="Feldgarden M."/>
            <person name="Gevers D."/>
            <person name="Leonetti C."/>
            <person name="Blanton J.M."/>
            <person name="Dewhirst F.E."/>
            <person name="Izard J."/>
            <person name="Walker B."/>
            <person name="Young S."/>
            <person name="Zeng Q."/>
            <person name="Gargeya S."/>
            <person name="Fitzgerald M."/>
            <person name="Haas B."/>
            <person name="Abouelleil A."/>
            <person name="Allen A.W."/>
            <person name="Alvarado L."/>
            <person name="Arachchi H.M."/>
            <person name="Berlin A.M."/>
            <person name="Chapman S.B."/>
            <person name="Gainer-Dewar J."/>
            <person name="Goldberg J."/>
            <person name="Griggs A."/>
            <person name="Gujja S."/>
            <person name="Hansen M."/>
            <person name="Howarth C."/>
            <person name="Imamovic A."/>
            <person name="Ireland A."/>
            <person name="Larimer J."/>
            <person name="McCowan C."/>
            <person name="Murphy C."/>
            <person name="Pearson M."/>
            <person name="Poon T.W."/>
            <person name="Priest M."/>
            <person name="Roberts A."/>
            <person name="Saif S."/>
            <person name="Shea T."/>
            <person name="Sisk P."/>
            <person name="Sykes S."/>
            <person name="Wortman J."/>
            <person name="Nusbaum C."/>
            <person name="Birren B."/>
        </authorList>
    </citation>
    <scope>NUCLEOTIDE SEQUENCE [LARGE SCALE GENOMIC DNA]</scope>
    <source>
        <strain evidence="8 9">ATCC 700293</strain>
    </source>
</reference>
<dbReference type="PROSITE" id="PS50885">
    <property type="entry name" value="HAMP"/>
    <property type="match status" value="1"/>
</dbReference>
<accession>A0AA87NPC6</accession>
<evidence type="ECO:0000259" key="7">
    <source>
        <dbReference type="PROSITE" id="PS50885"/>
    </source>
</evidence>
<dbReference type="AlphaFoldDB" id="A0AA87NPC6"/>
<evidence type="ECO:0000256" key="3">
    <source>
        <dbReference type="PROSITE-ProRule" id="PRU00284"/>
    </source>
</evidence>
<evidence type="ECO:0000256" key="2">
    <source>
        <dbReference type="ARBA" id="ARBA00029447"/>
    </source>
</evidence>
<dbReference type="SMART" id="SM00283">
    <property type="entry name" value="MA"/>
    <property type="match status" value="1"/>
</dbReference>
<comment type="caution">
    <text evidence="8">The sequence shown here is derived from an EMBL/GenBank/DDBJ whole genome shotgun (WGS) entry which is preliminary data.</text>
</comment>
<dbReference type="SUPFAM" id="SSF58104">
    <property type="entry name" value="Methyl-accepting chemotaxis protein (MCP) signaling domain"/>
    <property type="match status" value="1"/>
</dbReference>
<evidence type="ECO:0000256" key="4">
    <source>
        <dbReference type="SAM" id="Coils"/>
    </source>
</evidence>
<dbReference type="GO" id="GO:0007165">
    <property type="term" value="P:signal transduction"/>
    <property type="evidence" value="ECO:0007669"/>
    <property type="project" value="UniProtKB-KW"/>
</dbReference>
<keyword evidence="5" id="KW-0812">Transmembrane</keyword>
<evidence type="ECO:0000259" key="6">
    <source>
        <dbReference type="PROSITE" id="PS50111"/>
    </source>
</evidence>
<evidence type="ECO:0000256" key="5">
    <source>
        <dbReference type="SAM" id="Phobius"/>
    </source>
</evidence>
<dbReference type="Gene3D" id="6.10.340.10">
    <property type="match status" value="1"/>
</dbReference>
<dbReference type="PANTHER" id="PTHR32089:SF112">
    <property type="entry name" value="LYSOZYME-LIKE PROTEIN-RELATED"/>
    <property type="match status" value="1"/>
</dbReference>
<evidence type="ECO:0000313" key="8">
    <source>
        <dbReference type="EMBL" id="EPF28280.1"/>
    </source>
</evidence>
<keyword evidence="1 3" id="KW-0807">Transducer</keyword>
<organism evidence="8 9">
    <name type="scientific">Treponema medium ATCC 700293</name>
    <dbReference type="NCBI Taxonomy" id="1125700"/>
    <lineage>
        <taxon>Bacteria</taxon>
        <taxon>Pseudomonadati</taxon>
        <taxon>Spirochaetota</taxon>
        <taxon>Spirochaetia</taxon>
        <taxon>Spirochaetales</taxon>
        <taxon>Treponemataceae</taxon>
        <taxon>Treponema</taxon>
    </lineage>
</organism>
<evidence type="ECO:0000256" key="1">
    <source>
        <dbReference type="ARBA" id="ARBA00023224"/>
    </source>
</evidence>
<evidence type="ECO:0008006" key="10">
    <source>
        <dbReference type="Google" id="ProtNLM"/>
    </source>
</evidence>
<dbReference type="InterPro" id="IPR004089">
    <property type="entry name" value="MCPsignal_dom"/>
</dbReference>
<keyword evidence="4" id="KW-0175">Coiled coil</keyword>
<feature type="domain" description="HAMP" evidence="7">
    <location>
        <begin position="307"/>
        <end position="358"/>
    </location>
</feature>
<protein>
    <recommendedName>
        <fullName evidence="10">Methyl-accepting transducer domain-containing protein</fullName>
    </recommendedName>
</protein>